<dbReference type="EMBL" id="JAEUBG010002296">
    <property type="protein sequence ID" value="KAH3684857.1"/>
    <property type="molecule type" value="Genomic_DNA"/>
</dbReference>
<dbReference type="InterPro" id="IPR032800">
    <property type="entry name" value="TRP_N"/>
</dbReference>
<feature type="transmembrane region" description="Helical" evidence="8">
    <location>
        <begin position="345"/>
        <end position="367"/>
    </location>
</feature>
<feature type="transmembrane region" description="Helical" evidence="8">
    <location>
        <begin position="425"/>
        <end position="447"/>
    </location>
</feature>
<comment type="caution">
    <text evidence="11">The sequence shown here is derived from an EMBL/GenBank/DDBJ whole genome shotgun (WGS) entry which is preliminary data.</text>
</comment>
<keyword evidence="6 8" id="KW-0472">Membrane</keyword>
<accession>A0A9P8Q5S9</accession>
<feature type="compositionally biased region" description="Low complexity" evidence="7">
    <location>
        <begin position="666"/>
        <end position="676"/>
    </location>
</feature>
<evidence type="ECO:0000256" key="3">
    <source>
        <dbReference type="ARBA" id="ARBA00022692"/>
    </source>
</evidence>
<dbReference type="Pfam" id="PF14558">
    <property type="entry name" value="TRP_N"/>
    <property type="match status" value="1"/>
</dbReference>
<gene>
    <name evidence="11" type="ORF">WICPIJ_004160</name>
</gene>
<evidence type="ECO:0000256" key="6">
    <source>
        <dbReference type="ARBA" id="ARBA00023136"/>
    </source>
</evidence>
<evidence type="ECO:0000256" key="4">
    <source>
        <dbReference type="ARBA" id="ARBA00022729"/>
    </source>
</evidence>
<evidence type="ECO:0000313" key="12">
    <source>
        <dbReference type="Proteomes" id="UP000774326"/>
    </source>
</evidence>
<keyword evidence="5 8" id="KW-1133">Transmembrane helix</keyword>
<feature type="region of interest" description="Disordered" evidence="7">
    <location>
        <begin position="666"/>
        <end position="704"/>
    </location>
</feature>
<feature type="transmembrane region" description="Helical" evidence="8">
    <location>
        <begin position="488"/>
        <end position="509"/>
    </location>
</feature>
<dbReference type="InterPro" id="IPR040241">
    <property type="entry name" value="TRP_Flc/Pkd2-like"/>
</dbReference>
<feature type="domain" description="ML-like" evidence="10">
    <location>
        <begin position="20"/>
        <end position="162"/>
    </location>
</feature>
<dbReference type="GO" id="GO:0009272">
    <property type="term" value="P:fungal-type cell wall biogenesis"/>
    <property type="evidence" value="ECO:0007669"/>
    <property type="project" value="TreeGrafter"/>
</dbReference>
<keyword evidence="12" id="KW-1185">Reference proteome</keyword>
<dbReference type="PANTHER" id="PTHR31145">
    <property type="entry name" value="INTEGRAL MEMBRANE PROTEIN (AFU_ORTHOLOGUE AFUA_7G01610)"/>
    <property type="match status" value="1"/>
</dbReference>
<dbReference type="InterPro" id="IPR010308">
    <property type="entry name" value="TRP_C"/>
</dbReference>
<dbReference type="PANTHER" id="PTHR31145:SF2">
    <property type="entry name" value="FLAVIN CARRIER PROTEIN 2"/>
    <property type="match status" value="1"/>
</dbReference>
<evidence type="ECO:0000256" key="7">
    <source>
        <dbReference type="SAM" id="MobiDB-lite"/>
    </source>
</evidence>
<organism evidence="11 12">
    <name type="scientific">Wickerhamomyces pijperi</name>
    <name type="common">Yeast</name>
    <name type="synonym">Pichia pijperi</name>
    <dbReference type="NCBI Taxonomy" id="599730"/>
    <lineage>
        <taxon>Eukaryota</taxon>
        <taxon>Fungi</taxon>
        <taxon>Dikarya</taxon>
        <taxon>Ascomycota</taxon>
        <taxon>Saccharomycotina</taxon>
        <taxon>Saccharomycetes</taxon>
        <taxon>Phaffomycetales</taxon>
        <taxon>Wickerhamomycetaceae</taxon>
        <taxon>Wickerhamomyces</taxon>
    </lineage>
</organism>
<dbReference type="GO" id="GO:0016020">
    <property type="term" value="C:membrane"/>
    <property type="evidence" value="ECO:0007669"/>
    <property type="project" value="UniProtKB-SubCell"/>
</dbReference>
<reference evidence="11" key="2">
    <citation type="submission" date="2021-01" db="EMBL/GenBank/DDBJ databases">
        <authorList>
            <person name="Schikora-Tamarit M.A."/>
        </authorList>
    </citation>
    <scope>NUCLEOTIDE SEQUENCE</scope>
    <source>
        <strain evidence="11">CBS2887</strain>
    </source>
</reference>
<dbReference type="Proteomes" id="UP000774326">
    <property type="component" value="Unassembled WGS sequence"/>
</dbReference>
<feature type="chain" id="PRO_5040327079" description="ML-like domain-containing protein" evidence="9">
    <location>
        <begin position="20"/>
        <end position="704"/>
    </location>
</feature>
<evidence type="ECO:0000256" key="5">
    <source>
        <dbReference type="ARBA" id="ARBA00022989"/>
    </source>
</evidence>
<feature type="compositionally biased region" description="Low complexity" evidence="7">
    <location>
        <begin position="690"/>
        <end position="704"/>
    </location>
</feature>
<dbReference type="GO" id="GO:0055085">
    <property type="term" value="P:transmembrane transport"/>
    <property type="evidence" value="ECO:0007669"/>
    <property type="project" value="TreeGrafter"/>
</dbReference>
<proteinExistence type="inferred from homology"/>
<evidence type="ECO:0000256" key="1">
    <source>
        <dbReference type="ARBA" id="ARBA00004141"/>
    </source>
</evidence>
<dbReference type="OrthoDB" id="5212126at2759"/>
<evidence type="ECO:0000313" key="11">
    <source>
        <dbReference type="EMBL" id="KAH3684857.1"/>
    </source>
</evidence>
<evidence type="ECO:0000259" key="10">
    <source>
        <dbReference type="SMART" id="SM01320"/>
    </source>
</evidence>
<sequence>MNLLTIFSTFLLFTEVVLGRSIKTSSLLTCMPNSQLTSSYFNVEFFPSNNTVNFDVDASTTITGDIIAKVTVITYGLNIIQETINLCDLGFKELCPLSESVGRIDVSSNYQVSTKITNMIPSIAYTIPDLDARVHVLVYSTNDTNTPLACVEAVLTNGKTVQTKYAAWPIAAISGLGLLTSGFVSITGQSNTAAHIASNSISLFVYFQNLAITSMMAVARVPPIASAWTQNFQWSMGIMYAKFMQSAIKWYVQATGGTSTVILENLSILSISVQKRHLIENFANHFPGVAQKLLSKRATSSYDDFTDSAVYTTDQHDTNTLTSKILILRGIERVAYLANIELSNFFLTGVVIFLVFLFVVVILIMSFKAAVELLARSNVISKHKFEEFRAHWGNIIKGTLFRLALIAFPQISLLSLWEFTERDSVAIVVVAAFMLIIVFGLLLYGAVRVIIIGRRSTIDYKTAAYLLYGDSKTLNRFGFLYVQFKADFYWWLIPLITYTFLRSLFVALMQHSGKAQAVCVFAIELFYFVGLCWYRPYMDTRTNVFNILIHLVNFFNSLMFLFFSNIFGQPQVVSSVCAVVLFVTNKEDTELLALGATALSGHQPEQLTLQDQDDLEGKYSSSNLVYGDVNRSRESFGSTNVINPASAVYGSDHDIYRGSPSVQFSNNSISSSSNNNAYQSPYAKARNQGNNNNNNNNNNFNSFQ</sequence>
<name>A0A9P8Q5S9_WICPI</name>
<dbReference type="AlphaFoldDB" id="A0A9P8Q5S9"/>
<comment type="similarity">
    <text evidence="2">Belongs to the transient receptor potential (TRP) ion channel family.</text>
</comment>
<evidence type="ECO:0000256" key="2">
    <source>
        <dbReference type="ARBA" id="ARBA00010642"/>
    </source>
</evidence>
<dbReference type="SMART" id="SM01320">
    <property type="entry name" value="TRP_N"/>
    <property type="match status" value="1"/>
</dbReference>
<feature type="transmembrane region" description="Helical" evidence="8">
    <location>
        <begin position="515"/>
        <end position="534"/>
    </location>
</feature>
<comment type="subcellular location">
    <subcellularLocation>
        <location evidence="1">Membrane</location>
        <topology evidence="1">Multi-pass membrane protein</topology>
    </subcellularLocation>
</comment>
<keyword evidence="4 9" id="KW-0732">Signal</keyword>
<evidence type="ECO:0000256" key="9">
    <source>
        <dbReference type="SAM" id="SignalP"/>
    </source>
</evidence>
<reference evidence="11" key="1">
    <citation type="journal article" date="2021" name="Open Biol.">
        <title>Shared evolutionary footprints suggest mitochondrial oxidative damage underlies multiple complex I losses in fungi.</title>
        <authorList>
            <person name="Schikora-Tamarit M.A."/>
            <person name="Marcet-Houben M."/>
            <person name="Nosek J."/>
            <person name="Gabaldon T."/>
        </authorList>
    </citation>
    <scope>NUCLEOTIDE SEQUENCE</scope>
    <source>
        <strain evidence="11">CBS2887</strain>
    </source>
</reference>
<feature type="transmembrane region" description="Helical" evidence="8">
    <location>
        <begin position="399"/>
        <end position="419"/>
    </location>
</feature>
<dbReference type="Pfam" id="PF06011">
    <property type="entry name" value="TRP"/>
    <property type="match status" value="1"/>
</dbReference>
<protein>
    <recommendedName>
        <fullName evidence="10">ML-like domain-containing protein</fullName>
    </recommendedName>
</protein>
<evidence type="ECO:0000256" key="8">
    <source>
        <dbReference type="SAM" id="Phobius"/>
    </source>
</evidence>
<feature type="signal peptide" evidence="9">
    <location>
        <begin position="1"/>
        <end position="19"/>
    </location>
</feature>
<keyword evidence="3 8" id="KW-0812">Transmembrane</keyword>
<feature type="transmembrane region" description="Helical" evidence="8">
    <location>
        <begin position="546"/>
        <end position="567"/>
    </location>
</feature>